<protein>
    <submittedName>
        <fullName evidence="1">Uncharacterized protein</fullName>
    </submittedName>
</protein>
<proteinExistence type="predicted"/>
<keyword evidence="2" id="KW-1185">Reference proteome</keyword>
<name>A0AAD8JVL0_TARER</name>
<sequence>MENCFFLGTIFPVDVVGDDDNYWESAECLILYILGIYLFIYEHFRTGGLGWFNSNWFLYKPVFLEAREPPIELVDWVGSTGFCTNRYCIEASP</sequence>
<organism evidence="1 2">
    <name type="scientific">Tagetes erecta</name>
    <name type="common">African marigold</name>
    <dbReference type="NCBI Taxonomy" id="13708"/>
    <lineage>
        <taxon>Eukaryota</taxon>
        <taxon>Viridiplantae</taxon>
        <taxon>Streptophyta</taxon>
        <taxon>Embryophyta</taxon>
        <taxon>Tracheophyta</taxon>
        <taxon>Spermatophyta</taxon>
        <taxon>Magnoliopsida</taxon>
        <taxon>eudicotyledons</taxon>
        <taxon>Gunneridae</taxon>
        <taxon>Pentapetalae</taxon>
        <taxon>asterids</taxon>
        <taxon>campanulids</taxon>
        <taxon>Asterales</taxon>
        <taxon>Asteraceae</taxon>
        <taxon>Asteroideae</taxon>
        <taxon>Heliantheae alliance</taxon>
        <taxon>Tageteae</taxon>
        <taxon>Tagetes</taxon>
    </lineage>
</organism>
<dbReference type="AlphaFoldDB" id="A0AAD8JVL0"/>
<comment type="caution">
    <text evidence="1">The sequence shown here is derived from an EMBL/GenBank/DDBJ whole genome shotgun (WGS) entry which is preliminary data.</text>
</comment>
<dbReference type="EMBL" id="JAUHHV010000009">
    <property type="protein sequence ID" value="KAK1411770.1"/>
    <property type="molecule type" value="Genomic_DNA"/>
</dbReference>
<accession>A0AAD8JVL0</accession>
<evidence type="ECO:0000313" key="2">
    <source>
        <dbReference type="Proteomes" id="UP001229421"/>
    </source>
</evidence>
<reference evidence="1" key="1">
    <citation type="journal article" date="2023" name="bioRxiv">
        <title>Improved chromosome-level genome assembly for marigold (Tagetes erecta).</title>
        <authorList>
            <person name="Jiang F."/>
            <person name="Yuan L."/>
            <person name="Wang S."/>
            <person name="Wang H."/>
            <person name="Xu D."/>
            <person name="Wang A."/>
            <person name="Fan W."/>
        </authorList>
    </citation>
    <scope>NUCLEOTIDE SEQUENCE</scope>
    <source>
        <strain evidence="1">WSJ</strain>
        <tissue evidence="1">Leaf</tissue>
    </source>
</reference>
<dbReference type="Proteomes" id="UP001229421">
    <property type="component" value="Unassembled WGS sequence"/>
</dbReference>
<evidence type="ECO:0000313" key="1">
    <source>
        <dbReference type="EMBL" id="KAK1411770.1"/>
    </source>
</evidence>
<gene>
    <name evidence="1" type="ORF">QVD17_32489</name>
</gene>